<gene>
    <name evidence="8" type="ORF">UU29_C0007G0057</name>
</gene>
<sequence>MFTSTPTSSPGKILIVDDDDDIRNIYKDYLTANGFKVELATNGQEGLSKILQGGYDLILLDIMMPKIDGLGILRRLKEKPLNIY</sequence>
<dbReference type="PROSITE" id="PS50110">
    <property type="entry name" value="RESPONSE_REGULATORY"/>
    <property type="match status" value="1"/>
</dbReference>
<evidence type="ECO:0000256" key="1">
    <source>
        <dbReference type="ARBA" id="ARBA00022553"/>
    </source>
</evidence>
<dbReference type="InterPro" id="IPR011006">
    <property type="entry name" value="CheY-like_superfamily"/>
</dbReference>
<evidence type="ECO:0000313" key="8">
    <source>
        <dbReference type="EMBL" id="KKR83187.1"/>
    </source>
</evidence>
<evidence type="ECO:0000256" key="2">
    <source>
        <dbReference type="ARBA" id="ARBA00023012"/>
    </source>
</evidence>
<feature type="domain" description="Response regulatory" evidence="7">
    <location>
        <begin position="12"/>
        <end position="84"/>
    </location>
</feature>
<evidence type="ECO:0000256" key="6">
    <source>
        <dbReference type="PROSITE-ProRule" id="PRU00169"/>
    </source>
</evidence>
<dbReference type="GO" id="GO:0003677">
    <property type="term" value="F:DNA binding"/>
    <property type="evidence" value="ECO:0007669"/>
    <property type="project" value="UniProtKB-KW"/>
</dbReference>
<keyword evidence="2" id="KW-0902">Two-component regulatory system</keyword>
<dbReference type="Proteomes" id="UP000034601">
    <property type="component" value="Unassembled WGS sequence"/>
</dbReference>
<dbReference type="SMART" id="SM00448">
    <property type="entry name" value="REC"/>
    <property type="match status" value="1"/>
</dbReference>
<evidence type="ECO:0000259" key="7">
    <source>
        <dbReference type="PROSITE" id="PS50110"/>
    </source>
</evidence>
<dbReference type="SUPFAM" id="SSF52172">
    <property type="entry name" value="CheY-like"/>
    <property type="match status" value="1"/>
</dbReference>
<evidence type="ECO:0000256" key="3">
    <source>
        <dbReference type="ARBA" id="ARBA00023015"/>
    </source>
</evidence>
<evidence type="ECO:0000313" key="9">
    <source>
        <dbReference type="Proteomes" id="UP000034601"/>
    </source>
</evidence>
<dbReference type="GO" id="GO:0000160">
    <property type="term" value="P:phosphorelay signal transduction system"/>
    <property type="evidence" value="ECO:0007669"/>
    <property type="project" value="UniProtKB-KW"/>
</dbReference>
<dbReference type="AlphaFoldDB" id="A0A0G0X6D4"/>
<protein>
    <recommendedName>
        <fullName evidence="7">Response regulatory domain-containing protein</fullName>
    </recommendedName>
</protein>
<keyword evidence="4" id="KW-0238">DNA-binding</keyword>
<proteinExistence type="predicted"/>
<dbReference type="EMBL" id="LCAB01000007">
    <property type="protein sequence ID" value="KKR83187.1"/>
    <property type="molecule type" value="Genomic_DNA"/>
</dbReference>
<dbReference type="Gene3D" id="3.40.50.2300">
    <property type="match status" value="1"/>
</dbReference>
<evidence type="ECO:0000256" key="5">
    <source>
        <dbReference type="ARBA" id="ARBA00023163"/>
    </source>
</evidence>
<feature type="modified residue" description="4-aspartylphosphate" evidence="6">
    <location>
        <position position="61"/>
    </location>
</feature>
<dbReference type="InterPro" id="IPR001789">
    <property type="entry name" value="Sig_transdc_resp-reg_receiver"/>
</dbReference>
<keyword evidence="3" id="KW-0805">Transcription regulation</keyword>
<dbReference type="PANTHER" id="PTHR44591:SF3">
    <property type="entry name" value="RESPONSE REGULATORY DOMAIN-CONTAINING PROTEIN"/>
    <property type="match status" value="1"/>
</dbReference>
<dbReference type="PANTHER" id="PTHR44591">
    <property type="entry name" value="STRESS RESPONSE REGULATOR PROTEIN 1"/>
    <property type="match status" value="1"/>
</dbReference>
<accession>A0A0G0X6D4</accession>
<evidence type="ECO:0000256" key="4">
    <source>
        <dbReference type="ARBA" id="ARBA00023125"/>
    </source>
</evidence>
<organism evidence="8 9">
    <name type="scientific">Candidatus Daviesbacteria bacterium GW2011_GWA2_40_9</name>
    <dbReference type="NCBI Taxonomy" id="1618424"/>
    <lineage>
        <taxon>Bacteria</taxon>
        <taxon>Candidatus Daviesiibacteriota</taxon>
    </lineage>
</organism>
<keyword evidence="1 6" id="KW-0597">Phosphoprotein</keyword>
<name>A0A0G0X6D4_9BACT</name>
<reference evidence="8 9" key="1">
    <citation type="journal article" date="2015" name="Nature">
        <title>rRNA introns, odd ribosomes, and small enigmatic genomes across a large radiation of phyla.</title>
        <authorList>
            <person name="Brown C.T."/>
            <person name="Hug L.A."/>
            <person name="Thomas B.C."/>
            <person name="Sharon I."/>
            <person name="Castelle C.J."/>
            <person name="Singh A."/>
            <person name="Wilkins M.J."/>
            <person name="Williams K.H."/>
            <person name="Banfield J.F."/>
        </authorList>
    </citation>
    <scope>NUCLEOTIDE SEQUENCE [LARGE SCALE GENOMIC DNA]</scope>
</reference>
<comment type="caution">
    <text evidence="8">The sequence shown here is derived from an EMBL/GenBank/DDBJ whole genome shotgun (WGS) entry which is preliminary data.</text>
</comment>
<dbReference type="InterPro" id="IPR050595">
    <property type="entry name" value="Bact_response_regulator"/>
</dbReference>
<dbReference type="FunFam" id="3.40.50.2300:FF:000001">
    <property type="entry name" value="DNA-binding response regulator PhoB"/>
    <property type="match status" value="1"/>
</dbReference>
<keyword evidence="5" id="KW-0804">Transcription</keyword>
<dbReference type="Pfam" id="PF00072">
    <property type="entry name" value="Response_reg"/>
    <property type="match status" value="1"/>
</dbReference>